<name>A0A671VFF4_SPAAU</name>
<gene>
    <name evidence="13" type="primary">XCR1</name>
    <name evidence="13" type="synonym">LOC115572124</name>
</gene>
<evidence type="ECO:0000256" key="4">
    <source>
        <dbReference type="ARBA" id="ARBA00022989"/>
    </source>
</evidence>
<reference evidence="13" key="2">
    <citation type="submission" date="2025-08" db="UniProtKB">
        <authorList>
            <consortium name="Ensembl"/>
        </authorList>
    </citation>
    <scope>IDENTIFICATION</scope>
</reference>
<keyword evidence="4 11" id="KW-1133">Transmembrane helix</keyword>
<dbReference type="GO" id="GO:0006955">
    <property type="term" value="P:immune response"/>
    <property type="evidence" value="ECO:0007669"/>
    <property type="project" value="TreeGrafter"/>
</dbReference>
<keyword evidence="6 11" id="KW-0472">Membrane</keyword>
<protein>
    <submittedName>
        <fullName evidence="13">X-C motif chemokine receptor 1</fullName>
    </submittedName>
</protein>
<keyword evidence="3 10" id="KW-0812">Transmembrane</keyword>
<dbReference type="GO" id="GO:0007204">
    <property type="term" value="P:positive regulation of cytosolic calcium ion concentration"/>
    <property type="evidence" value="ECO:0007669"/>
    <property type="project" value="TreeGrafter"/>
</dbReference>
<keyword evidence="7" id="KW-1015">Disulfide bond</keyword>
<feature type="transmembrane region" description="Helical" evidence="11">
    <location>
        <begin position="82"/>
        <end position="105"/>
    </location>
</feature>
<dbReference type="PANTHER" id="PTHR10489:SF730">
    <property type="entry name" value="CHEMOKINE XC RECEPTOR 1"/>
    <property type="match status" value="1"/>
</dbReference>
<dbReference type="FunFam" id="1.20.1070.10:FF:000130">
    <property type="entry name" value="Chemokine (C-C motif) receptor 2"/>
    <property type="match status" value="1"/>
</dbReference>
<dbReference type="Proteomes" id="UP000472265">
    <property type="component" value="Chromosome 21"/>
</dbReference>
<evidence type="ECO:0000256" key="2">
    <source>
        <dbReference type="ARBA" id="ARBA00022475"/>
    </source>
</evidence>
<dbReference type="InterPro" id="IPR000355">
    <property type="entry name" value="Chemokine_rcpt"/>
</dbReference>
<feature type="domain" description="G-protein coupled receptors family 1 profile" evidence="12">
    <location>
        <begin position="61"/>
        <end position="310"/>
    </location>
</feature>
<dbReference type="GO" id="GO:0016493">
    <property type="term" value="F:C-C chemokine receptor activity"/>
    <property type="evidence" value="ECO:0007669"/>
    <property type="project" value="TreeGrafter"/>
</dbReference>
<feature type="transmembrane region" description="Helical" evidence="11">
    <location>
        <begin position="45"/>
        <end position="70"/>
    </location>
</feature>
<dbReference type="InParanoid" id="A0A671VFF4"/>
<feature type="transmembrane region" description="Helical" evidence="11">
    <location>
        <begin position="117"/>
        <end position="136"/>
    </location>
</feature>
<dbReference type="Pfam" id="PF00001">
    <property type="entry name" value="7tm_1"/>
    <property type="match status" value="1"/>
</dbReference>
<evidence type="ECO:0000256" key="11">
    <source>
        <dbReference type="SAM" id="Phobius"/>
    </source>
</evidence>
<keyword evidence="5 10" id="KW-0297">G-protein coupled receptor</keyword>
<dbReference type="OrthoDB" id="10015690at2759"/>
<dbReference type="PROSITE" id="PS50262">
    <property type="entry name" value="G_PROTEIN_RECEP_F1_2"/>
    <property type="match status" value="1"/>
</dbReference>
<keyword evidence="8 10" id="KW-0675">Receptor</keyword>
<proteinExistence type="inferred from homology"/>
<evidence type="ECO:0000256" key="7">
    <source>
        <dbReference type="ARBA" id="ARBA00023157"/>
    </source>
</evidence>
<feature type="transmembrane region" description="Helical" evidence="11">
    <location>
        <begin position="157"/>
        <end position="179"/>
    </location>
</feature>
<dbReference type="AlphaFoldDB" id="A0A671VFF4"/>
<dbReference type="SMART" id="SM01381">
    <property type="entry name" value="7TM_GPCR_Srsx"/>
    <property type="match status" value="1"/>
</dbReference>
<comment type="subcellular location">
    <subcellularLocation>
        <location evidence="1">Cell membrane</location>
        <topology evidence="1">Multi-pass membrane protein</topology>
    </subcellularLocation>
</comment>
<evidence type="ECO:0000256" key="1">
    <source>
        <dbReference type="ARBA" id="ARBA00004651"/>
    </source>
</evidence>
<dbReference type="PRINTS" id="PR00657">
    <property type="entry name" value="CCCHEMOKINER"/>
</dbReference>
<evidence type="ECO:0000256" key="10">
    <source>
        <dbReference type="RuleBase" id="RU000688"/>
    </source>
</evidence>
<sequence>MATTGDLAVTTTMSISPAIDYYYENYSDYPTEECDSSSLVETGMIFIPAFFSIVVILSLFGNILVIVILAKYENLKSITNTFILNLAVSDLFFTAGLPFWAYYHMYGWTLGSYACKIVSFVFYLGFYSSGFLLILMTAHRYIAVMNPLSDIVSTKGFYSVLVSVVMWGLSVLVTSPAFMFTKFVEPNHCVFASSTWDLWAIYQQNALFIISSVVFIFCYSQIICRLLRPTARRRKSKTLKLIFALVAVFFLGWAPYNIVIFLKSLYIWPRPPADSADVVQSCEITKRLAYAFYITRLFAYSHCCLNPVFYVFLGVKFNNHLKKMLKFWGHNDNSSIRNRRSRLTITSVTSGEELSM</sequence>
<dbReference type="Ensembl" id="ENSSAUT00010024755.1">
    <property type="protein sequence ID" value="ENSSAUP00010023461.1"/>
    <property type="gene ID" value="ENSSAUG00010010285.1"/>
</dbReference>
<dbReference type="InterPro" id="IPR017452">
    <property type="entry name" value="GPCR_Rhodpsn_7TM"/>
</dbReference>
<evidence type="ECO:0000256" key="6">
    <source>
        <dbReference type="ARBA" id="ARBA00023136"/>
    </source>
</evidence>
<keyword evidence="2" id="KW-1003">Cell membrane</keyword>
<dbReference type="PROSITE" id="PS00237">
    <property type="entry name" value="G_PROTEIN_RECEP_F1_1"/>
    <property type="match status" value="1"/>
</dbReference>
<evidence type="ECO:0000259" key="12">
    <source>
        <dbReference type="PROSITE" id="PS50262"/>
    </source>
</evidence>
<evidence type="ECO:0000256" key="3">
    <source>
        <dbReference type="ARBA" id="ARBA00022692"/>
    </source>
</evidence>
<reference evidence="13" key="1">
    <citation type="submission" date="2021-04" db="EMBL/GenBank/DDBJ databases">
        <authorList>
            <consortium name="Wellcome Sanger Institute Data Sharing"/>
        </authorList>
    </citation>
    <scope>NUCLEOTIDE SEQUENCE [LARGE SCALE GENOMIC DNA]</scope>
</reference>
<organism evidence="13 14">
    <name type="scientific">Sparus aurata</name>
    <name type="common">Gilthead sea bream</name>
    <dbReference type="NCBI Taxonomy" id="8175"/>
    <lineage>
        <taxon>Eukaryota</taxon>
        <taxon>Metazoa</taxon>
        <taxon>Chordata</taxon>
        <taxon>Craniata</taxon>
        <taxon>Vertebrata</taxon>
        <taxon>Euteleostomi</taxon>
        <taxon>Actinopterygii</taxon>
        <taxon>Neopterygii</taxon>
        <taxon>Teleostei</taxon>
        <taxon>Neoteleostei</taxon>
        <taxon>Acanthomorphata</taxon>
        <taxon>Eupercaria</taxon>
        <taxon>Spariformes</taxon>
        <taxon>Sparidae</taxon>
        <taxon>Sparus</taxon>
    </lineage>
</organism>
<feature type="transmembrane region" description="Helical" evidence="11">
    <location>
        <begin position="288"/>
        <end position="313"/>
    </location>
</feature>
<evidence type="ECO:0000256" key="5">
    <source>
        <dbReference type="ARBA" id="ARBA00023040"/>
    </source>
</evidence>
<comment type="similarity">
    <text evidence="10">Belongs to the G-protein coupled receptor 1 family.</text>
</comment>
<keyword evidence="9 10" id="KW-0807">Transducer</keyword>
<evidence type="ECO:0000313" key="13">
    <source>
        <dbReference type="Ensembl" id="ENSSAUP00010023461.1"/>
    </source>
</evidence>
<dbReference type="GO" id="GO:0019957">
    <property type="term" value="F:C-C chemokine binding"/>
    <property type="evidence" value="ECO:0007669"/>
    <property type="project" value="TreeGrafter"/>
</dbReference>
<keyword evidence="14" id="KW-1185">Reference proteome</keyword>
<accession>A0A671VFF4</accession>
<dbReference type="PANTHER" id="PTHR10489">
    <property type="entry name" value="CELL ADHESION MOLECULE"/>
    <property type="match status" value="1"/>
</dbReference>
<dbReference type="OMA" id="FWAYYHM"/>
<reference evidence="13" key="3">
    <citation type="submission" date="2025-09" db="UniProtKB">
        <authorList>
            <consortium name="Ensembl"/>
        </authorList>
    </citation>
    <scope>IDENTIFICATION</scope>
</reference>
<dbReference type="GO" id="GO:0060326">
    <property type="term" value="P:cell chemotaxis"/>
    <property type="evidence" value="ECO:0007669"/>
    <property type="project" value="TreeGrafter"/>
</dbReference>
<feature type="transmembrane region" description="Helical" evidence="11">
    <location>
        <begin position="241"/>
        <end position="268"/>
    </location>
</feature>
<evidence type="ECO:0000256" key="9">
    <source>
        <dbReference type="ARBA" id="ARBA00023224"/>
    </source>
</evidence>
<dbReference type="GeneTree" id="ENSGT01110000267168"/>
<evidence type="ECO:0000256" key="8">
    <source>
        <dbReference type="ARBA" id="ARBA00023170"/>
    </source>
</evidence>
<dbReference type="GO" id="GO:0009897">
    <property type="term" value="C:external side of plasma membrane"/>
    <property type="evidence" value="ECO:0007669"/>
    <property type="project" value="TreeGrafter"/>
</dbReference>
<dbReference type="InterPro" id="IPR000276">
    <property type="entry name" value="GPCR_Rhodpsn"/>
</dbReference>
<evidence type="ECO:0000313" key="14">
    <source>
        <dbReference type="Proteomes" id="UP000472265"/>
    </source>
</evidence>
<feature type="transmembrane region" description="Helical" evidence="11">
    <location>
        <begin position="199"/>
        <end position="220"/>
    </location>
</feature>
<dbReference type="PRINTS" id="PR00237">
    <property type="entry name" value="GPCRRHODOPSN"/>
</dbReference>
<dbReference type="SUPFAM" id="SSF81321">
    <property type="entry name" value="Family A G protein-coupled receptor-like"/>
    <property type="match status" value="1"/>
</dbReference>
<dbReference type="InterPro" id="IPR050119">
    <property type="entry name" value="CCR1-9-like"/>
</dbReference>
<dbReference type="Gene3D" id="1.20.1070.10">
    <property type="entry name" value="Rhodopsin 7-helix transmembrane proteins"/>
    <property type="match status" value="1"/>
</dbReference>
<dbReference type="GO" id="GO:0019722">
    <property type="term" value="P:calcium-mediated signaling"/>
    <property type="evidence" value="ECO:0007669"/>
    <property type="project" value="TreeGrafter"/>
</dbReference>